<feature type="binding site" evidence="10">
    <location>
        <position position="145"/>
    </location>
    <ligand>
        <name>Zn(2+)</name>
        <dbReference type="ChEBI" id="CHEBI:29105"/>
        <label>1</label>
    </ligand>
</feature>
<dbReference type="GO" id="GO:0004046">
    <property type="term" value="F:aminoacylase activity"/>
    <property type="evidence" value="ECO:0007669"/>
    <property type="project" value="UniProtKB-EC"/>
</dbReference>
<feature type="domain" description="Peptidase M20 dimerisation" evidence="11">
    <location>
        <begin position="227"/>
        <end position="330"/>
    </location>
</feature>
<dbReference type="InterPro" id="IPR052083">
    <property type="entry name" value="Aminoacylase-1_M20A"/>
</dbReference>
<keyword evidence="12" id="KW-1185">Reference proteome</keyword>
<gene>
    <name evidence="13" type="primary">LOC111348062</name>
</gene>
<dbReference type="OrthoDB" id="3064516at2759"/>
<dbReference type="AlphaFoldDB" id="A0A9J7DLV8"/>
<comment type="similarity">
    <text evidence="2">Belongs to the peptidase M20A family.</text>
</comment>
<evidence type="ECO:0000256" key="2">
    <source>
        <dbReference type="ARBA" id="ARBA00006247"/>
    </source>
</evidence>
<feature type="active site" evidence="9">
    <location>
        <position position="114"/>
    </location>
</feature>
<dbReference type="RefSeq" id="XP_022814276.1">
    <property type="nucleotide sequence ID" value="XM_022958508.1"/>
</dbReference>
<evidence type="ECO:0000256" key="5">
    <source>
        <dbReference type="ARBA" id="ARBA00022723"/>
    </source>
</evidence>
<evidence type="ECO:0000259" key="11">
    <source>
        <dbReference type="Pfam" id="PF07687"/>
    </source>
</evidence>
<dbReference type="Gene3D" id="1.10.150.900">
    <property type="match status" value="1"/>
</dbReference>
<evidence type="ECO:0000256" key="4">
    <source>
        <dbReference type="ARBA" id="ARBA00022490"/>
    </source>
</evidence>
<evidence type="ECO:0000256" key="7">
    <source>
        <dbReference type="ARBA" id="ARBA00022833"/>
    </source>
</evidence>
<feature type="binding site" evidence="10">
    <location>
        <position position="145"/>
    </location>
    <ligand>
        <name>Zn(2+)</name>
        <dbReference type="ChEBI" id="CHEBI:29105"/>
        <label>2</label>
    </ligand>
</feature>
<dbReference type="PROSITE" id="PS00758">
    <property type="entry name" value="ARGE_DAPE_CPG2_1"/>
    <property type="match status" value="1"/>
</dbReference>
<organism evidence="12 13">
    <name type="scientific">Spodoptera litura</name>
    <name type="common">Asian cotton leafworm</name>
    <dbReference type="NCBI Taxonomy" id="69820"/>
    <lineage>
        <taxon>Eukaryota</taxon>
        <taxon>Metazoa</taxon>
        <taxon>Ecdysozoa</taxon>
        <taxon>Arthropoda</taxon>
        <taxon>Hexapoda</taxon>
        <taxon>Insecta</taxon>
        <taxon>Pterygota</taxon>
        <taxon>Neoptera</taxon>
        <taxon>Endopterygota</taxon>
        <taxon>Lepidoptera</taxon>
        <taxon>Glossata</taxon>
        <taxon>Ditrysia</taxon>
        <taxon>Noctuoidea</taxon>
        <taxon>Noctuidae</taxon>
        <taxon>Amphipyrinae</taxon>
        <taxon>Spodoptera</taxon>
    </lineage>
</organism>
<evidence type="ECO:0000313" key="13">
    <source>
        <dbReference type="RefSeq" id="XP_022814276.1"/>
    </source>
</evidence>
<keyword evidence="7 10" id="KW-0862">Zinc</keyword>
<feature type="binding site" evidence="10">
    <location>
        <position position="180"/>
    </location>
    <ligand>
        <name>Zn(2+)</name>
        <dbReference type="ChEBI" id="CHEBI:29105"/>
        <label>2</label>
    </ligand>
</feature>
<keyword evidence="6" id="KW-0378">Hydrolase</keyword>
<dbReference type="InterPro" id="IPR001261">
    <property type="entry name" value="ArgE/DapE_CS"/>
</dbReference>
<evidence type="ECO:0000256" key="8">
    <source>
        <dbReference type="ARBA" id="ARBA00029656"/>
    </source>
</evidence>
<dbReference type="InterPro" id="IPR036264">
    <property type="entry name" value="Bact_exopeptidase_dim_dom"/>
</dbReference>
<dbReference type="PIRSF" id="PIRSF036696">
    <property type="entry name" value="ACY-1"/>
    <property type="match status" value="1"/>
</dbReference>
<dbReference type="EC" id="3.5.1.14" evidence="3"/>
<evidence type="ECO:0000256" key="10">
    <source>
        <dbReference type="PIRSR" id="PIRSR036696-2"/>
    </source>
</evidence>
<dbReference type="Gene3D" id="3.40.630.10">
    <property type="entry name" value="Zn peptidases"/>
    <property type="match status" value="1"/>
</dbReference>
<protein>
    <recommendedName>
        <fullName evidence="3">N-acyl-aliphatic-L-amino acid amidohydrolase</fullName>
        <ecNumber evidence="3">3.5.1.14</ecNumber>
    </recommendedName>
    <alternativeName>
        <fullName evidence="8">N-acyl-L-amino-acid amidohydrolase</fullName>
    </alternativeName>
</protein>
<dbReference type="SUPFAM" id="SSF55031">
    <property type="entry name" value="Bacterial exopeptidase dimerisation domain"/>
    <property type="match status" value="1"/>
</dbReference>
<proteinExistence type="inferred from homology"/>
<dbReference type="Pfam" id="PF07687">
    <property type="entry name" value="M20_dimer"/>
    <property type="match status" value="1"/>
</dbReference>
<dbReference type="Proteomes" id="UP000301870">
    <property type="component" value="Chromosome 7"/>
</dbReference>
<reference evidence="13" key="1">
    <citation type="submission" date="2025-08" db="UniProtKB">
        <authorList>
            <consortium name="RefSeq"/>
        </authorList>
    </citation>
    <scope>IDENTIFICATION</scope>
    <source>
        <strain evidence="13">Ishihara</strain>
        <tissue evidence="13">Whole body</tissue>
    </source>
</reference>
<dbReference type="SUPFAM" id="SSF53187">
    <property type="entry name" value="Zn-dependent exopeptidases"/>
    <property type="match status" value="1"/>
</dbReference>
<dbReference type="Gene3D" id="3.30.70.360">
    <property type="match status" value="1"/>
</dbReference>
<dbReference type="PANTHER" id="PTHR45892">
    <property type="entry name" value="AMINOACYLASE-1"/>
    <property type="match status" value="1"/>
</dbReference>
<dbReference type="InterPro" id="IPR011650">
    <property type="entry name" value="Peptidase_M20_dimer"/>
</dbReference>
<feature type="binding site" evidence="10">
    <location>
        <position position="207"/>
    </location>
    <ligand>
        <name>Zn(2+)</name>
        <dbReference type="ChEBI" id="CHEBI:29105"/>
        <label>1</label>
    </ligand>
</feature>
<evidence type="ECO:0000256" key="1">
    <source>
        <dbReference type="ARBA" id="ARBA00004496"/>
    </source>
</evidence>
<sequence>MVKCDCDFIVSKMLISFIILGILSTTHISNAGPLRNRYSKYLELDAVQRLIEYIRIDTSREENIKHAVDFWVSQANDAGLPYTVYAPAGKPIFVATLEGSDPSLPSIMLNSHMDVVTVDETEWMYPPFAGYMDANGDIFGRGTQDTKDIGVVYMEVLRKFKKDNITLERTIHVTVMPDEETGGKNGMQAFVKTKQFKALNIGFALDEGLTSSDDTLIATYIDRRPWQMEFTVHGEGGHGSSIAEETAAEKLHKLMDTIMAYRENQKDIMRTKNANDYTGFNSININMFHGGQAPNIIPSKMSLVVDMRLAPEAEASEMQALVDSWVQEAGNGTELSYIRHEQVSLPTALDNSNPYWVTFKNTLNNMGITVRSMVCPATSDIMVLRNLGIPALGFTTKSNTISRIHAKDEYINVETFLRGIEIYTELVKKLGNLKTC</sequence>
<dbReference type="KEGG" id="sliu:111348062"/>
<dbReference type="InterPro" id="IPR002933">
    <property type="entry name" value="Peptidase_M20"/>
</dbReference>
<name>A0A9J7DLV8_SPOLT</name>
<evidence type="ECO:0000256" key="9">
    <source>
        <dbReference type="PIRSR" id="PIRSR036696-1"/>
    </source>
</evidence>
<dbReference type="InterPro" id="IPR010159">
    <property type="entry name" value="N-acyl_aa_amidohydrolase"/>
</dbReference>
<accession>A0A9J7DLV8</accession>
<dbReference type="GO" id="GO:0046872">
    <property type="term" value="F:metal ion binding"/>
    <property type="evidence" value="ECO:0007669"/>
    <property type="project" value="UniProtKB-KW"/>
</dbReference>
<feature type="binding site" evidence="10">
    <location>
        <position position="405"/>
    </location>
    <ligand>
        <name>Zn(2+)</name>
        <dbReference type="ChEBI" id="CHEBI:29105"/>
        <label>2</label>
    </ligand>
</feature>
<dbReference type="NCBIfam" id="TIGR01880">
    <property type="entry name" value="Ac-peptdase-euk"/>
    <property type="match status" value="1"/>
</dbReference>
<evidence type="ECO:0000256" key="6">
    <source>
        <dbReference type="ARBA" id="ARBA00022801"/>
    </source>
</evidence>
<keyword evidence="4" id="KW-0963">Cytoplasm</keyword>
<evidence type="ECO:0000256" key="3">
    <source>
        <dbReference type="ARBA" id="ARBA00011913"/>
    </source>
</evidence>
<comment type="cofactor">
    <cofactor evidence="10">
        <name>Zn(2+)</name>
        <dbReference type="ChEBI" id="CHEBI:29105"/>
    </cofactor>
    <text evidence="10">Binds 2 Zn(2+) ions per subunit.</text>
</comment>
<feature type="active site" description="Proton acceptor" evidence="9">
    <location>
        <position position="179"/>
    </location>
</feature>
<comment type="subcellular location">
    <subcellularLocation>
        <location evidence="1">Cytoplasm</location>
    </subcellularLocation>
</comment>
<dbReference type="GO" id="GO:0006520">
    <property type="term" value="P:amino acid metabolic process"/>
    <property type="evidence" value="ECO:0007669"/>
    <property type="project" value="InterPro"/>
</dbReference>
<dbReference type="PANTHER" id="PTHR45892:SF1">
    <property type="entry name" value="AMINOACYLASE-1"/>
    <property type="match status" value="1"/>
</dbReference>
<keyword evidence="5 10" id="KW-0479">Metal-binding</keyword>
<evidence type="ECO:0000313" key="12">
    <source>
        <dbReference type="Proteomes" id="UP000301870"/>
    </source>
</evidence>
<dbReference type="Pfam" id="PF01546">
    <property type="entry name" value="Peptidase_M20"/>
    <property type="match status" value="1"/>
</dbReference>
<dbReference type="GO" id="GO:0005737">
    <property type="term" value="C:cytoplasm"/>
    <property type="evidence" value="ECO:0007669"/>
    <property type="project" value="UniProtKB-SubCell"/>
</dbReference>
<dbReference type="GeneID" id="111348062"/>
<feature type="binding site" evidence="10">
    <location>
        <position position="112"/>
    </location>
    <ligand>
        <name>Zn(2+)</name>
        <dbReference type="ChEBI" id="CHEBI:29105"/>
        <label>1</label>
    </ligand>
</feature>